<evidence type="ECO:0000313" key="11">
    <source>
        <dbReference type="Proteomes" id="UP000799779"/>
    </source>
</evidence>
<sequence>MATQSKDVNFFPNLPPYSHPKTGFVSQLPSSWIPYAQLMRIDRPAGIYAVYLPYLIGIIYAACISLITPQPSAVATLVLILFPFNVLVRGIACTWNDNVDQQFDRRVERCRHRPIARGAVSTTQANIFTVAQIVLIYPFATFLLPSACKSHIATTIALFLVYALMKRVTYYPQVVLGISFAWAIFVCVAALGIEPFHGDHVVSTLSLFAANVLWTIIYDTIYAHQDIAYDEQAGVKSMALAFRNSTKILASFLAAGQVGLLALCGMRAGFGAGYFVGTVGGVAVTMAYYIYDFRDQFRIVGAAFLTGLLGEYLRKAWA</sequence>
<evidence type="ECO:0000256" key="4">
    <source>
        <dbReference type="ARBA" id="ARBA00005985"/>
    </source>
</evidence>
<keyword evidence="8 9" id="KW-0472">Membrane</keyword>
<dbReference type="Pfam" id="PF01040">
    <property type="entry name" value="UbiA"/>
    <property type="match status" value="1"/>
</dbReference>
<reference evidence="10" key="1">
    <citation type="journal article" date="2020" name="Stud. Mycol.">
        <title>101 Dothideomycetes genomes: a test case for predicting lifestyles and emergence of pathogens.</title>
        <authorList>
            <person name="Haridas S."/>
            <person name="Albert R."/>
            <person name="Binder M."/>
            <person name="Bloem J."/>
            <person name="Labutti K."/>
            <person name="Salamov A."/>
            <person name="Andreopoulos B."/>
            <person name="Baker S."/>
            <person name="Barry K."/>
            <person name="Bills G."/>
            <person name="Bluhm B."/>
            <person name="Cannon C."/>
            <person name="Castanera R."/>
            <person name="Culley D."/>
            <person name="Daum C."/>
            <person name="Ezra D."/>
            <person name="Gonzalez J."/>
            <person name="Henrissat B."/>
            <person name="Kuo A."/>
            <person name="Liang C."/>
            <person name="Lipzen A."/>
            <person name="Lutzoni F."/>
            <person name="Magnuson J."/>
            <person name="Mondo S."/>
            <person name="Nolan M."/>
            <person name="Ohm R."/>
            <person name="Pangilinan J."/>
            <person name="Park H.-J."/>
            <person name="Ramirez L."/>
            <person name="Alfaro M."/>
            <person name="Sun H."/>
            <person name="Tritt A."/>
            <person name="Yoshinaga Y."/>
            <person name="Zwiers L.-H."/>
            <person name="Turgeon B."/>
            <person name="Goodwin S."/>
            <person name="Spatafora J."/>
            <person name="Crous P."/>
            <person name="Grigoriev I."/>
        </authorList>
    </citation>
    <scope>NUCLEOTIDE SEQUENCE</scope>
    <source>
        <strain evidence="10">CBS 123094</strain>
    </source>
</reference>
<feature type="transmembrane region" description="Helical" evidence="9">
    <location>
        <begin position="73"/>
        <end position="95"/>
    </location>
</feature>
<dbReference type="InterPro" id="IPR000537">
    <property type="entry name" value="UbiA_prenyltransferase"/>
</dbReference>
<dbReference type="FunFam" id="1.20.120.1780:FF:000001">
    <property type="entry name" value="4-hydroxybenzoate octaprenyltransferase"/>
    <property type="match status" value="1"/>
</dbReference>
<evidence type="ECO:0000256" key="5">
    <source>
        <dbReference type="ARBA" id="ARBA00022679"/>
    </source>
</evidence>
<dbReference type="InterPro" id="IPR044878">
    <property type="entry name" value="UbiA_sf"/>
</dbReference>
<dbReference type="PANTHER" id="PTHR11048:SF39">
    <property type="entry name" value="POLYPRENYL TRANSFERASE AUSN"/>
    <property type="match status" value="1"/>
</dbReference>
<evidence type="ECO:0000256" key="2">
    <source>
        <dbReference type="ARBA" id="ARBA00004141"/>
    </source>
</evidence>
<feature type="transmembrane region" description="Helical" evidence="9">
    <location>
        <begin position="174"/>
        <end position="193"/>
    </location>
</feature>
<evidence type="ECO:0000256" key="6">
    <source>
        <dbReference type="ARBA" id="ARBA00022692"/>
    </source>
</evidence>
<feature type="transmembrane region" description="Helical" evidence="9">
    <location>
        <begin position="248"/>
        <end position="265"/>
    </location>
</feature>
<gene>
    <name evidence="10" type="ORF">P154DRAFT_542506</name>
</gene>
<comment type="cofactor">
    <cofactor evidence="1">
        <name>Mg(2+)</name>
        <dbReference type="ChEBI" id="CHEBI:18420"/>
    </cofactor>
</comment>
<feature type="transmembrane region" description="Helical" evidence="9">
    <location>
        <begin position="115"/>
        <end position="137"/>
    </location>
</feature>
<feature type="transmembrane region" description="Helical" evidence="9">
    <location>
        <begin position="45"/>
        <end position="67"/>
    </location>
</feature>
<evidence type="ECO:0000256" key="3">
    <source>
        <dbReference type="ARBA" id="ARBA00004721"/>
    </source>
</evidence>
<proteinExistence type="inferred from homology"/>
<dbReference type="InterPro" id="IPR039653">
    <property type="entry name" value="Prenyltransferase"/>
</dbReference>
<feature type="transmembrane region" description="Helical" evidence="9">
    <location>
        <begin position="272"/>
        <end position="291"/>
    </location>
</feature>
<keyword evidence="6 9" id="KW-0812">Transmembrane</keyword>
<dbReference type="OrthoDB" id="18170at2759"/>
<evidence type="ECO:0000313" key="10">
    <source>
        <dbReference type="EMBL" id="KAF2006073.1"/>
    </source>
</evidence>
<dbReference type="FunFam" id="1.10.357.140:FF:000008">
    <property type="entry name" value="4-hydroxybenzoate octaprenyltransferase"/>
    <property type="match status" value="1"/>
</dbReference>
<accession>A0A6A5WW86</accession>
<evidence type="ECO:0000256" key="9">
    <source>
        <dbReference type="SAM" id="Phobius"/>
    </source>
</evidence>
<keyword evidence="5" id="KW-0808">Transferase</keyword>
<feature type="transmembrane region" description="Helical" evidence="9">
    <location>
        <begin position="143"/>
        <end position="162"/>
    </location>
</feature>
<dbReference type="AlphaFoldDB" id="A0A6A5WW86"/>
<dbReference type="GO" id="GO:0006744">
    <property type="term" value="P:ubiquinone biosynthetic process"/>
    <property type="evidence" value="ECO:0007669"/>
    <property type="project" value="TreeGrafter"/>
</dbReference>
<evidence type="ECO:0000256" key="7">
    <source>
        <dbReference type="ARBA" id="ARBA00022989"/>
    </source>
</evidence>
<protein>
    <submittedName>
        <fullName evidence="10">Uncharacterized protein</fullName>
    </submittedName>
</protein>
<organism evidence="10 11">
    <name type="scientific">Amniculicola lignicola CBS 123094</name>
    <dbReference type="NCBI Taxonomy" id="1392246"/>
    <lineage>
        <taxon>Eukaryota</taxon>
        <taxon>Fungi</taxon>
        <taxon>Dikarya</taxon>
        <taxon>Ascomycota</taxon>
        <taxon>Pezizomycotina</taxon>
        <taxon>Dothideomycetes</taxon>
        <taxon>Pleosporomycetidae</taxon>
        <taxon>Pleosporales</taxon>
        <taxon>Amniculicolaceae</taxon>
        <taxon>Amniculicola</taxon>
    </lineage>
</organism>
<evidence type="ECO:0000256" key="8">
    <source>
        <dbReference type="ARBA" id="ARBA00023136"/>
    </source>
</evidence>
<dbReference type="Proteomes" id="UP000799779">
    <property type="component" value="Unassembled WGS sequence"/>
</dbReference>
<dbReference type="Gene3D" id="1.10.357.140">
    <property type="entry name" value="UbiA prenyltransferase"/>
    <property type="match status" value="1"/>
</dbReference>
<comment type="subcellular location">
    <subcellularLocation>
        <location evidence="2">Membrane</location>
        <topology evidence="2">Multi-pass membrane protein</topology>
    </subcellularLocation>
</comment>
<dbReference type="PANTHER" id="PTHR11048">
    <property type="entry name" value="PRENYLTRANSFERASES"/>
    <property type="match status" value="1"/>
</dbReference>
<keyword evidence="7 9" id="KW-1133">Transmembrane helix</keyword>
<comment type="similarity">
    <text evidence="4">Belongs to the UbiA prenyltransferase family.</text>
</comment>
<dbReference type="EMBL" id="ML977561">
    <property type="protein sequence ID" value="KAF2006073.1"/>
    <property type="molecule type" value="Genomic_DNA"/>
</dbReference>
<comment type="pathway">
    <text evidence="3">Secondary metabolite biosynthesis; terpenoid biosynthesis.</text>
</comment>
<dbReference type="GO" id="GO:0005743">
    <property type="term" value="C:mitochondrial inner membrane"/>
    <property type="evidence" value="ECO:0007669"/>
    <property type="project" value="TreeGrafter"/>
</dbReference>
<dbReference type="Gene3D" id="1.20.120.1780">
    <property type="entry name" value="UbiA prenyltransferase"/>
    <property type="match status" value="1"/>
</dbReference>
<dbReference type="CDD" id="cd13959">
    <property type="entry name" value="PT_UbiA_COQ2"/>
    <property type="match status" value="1"/>
</dbReference>
<evidence type="ECO:0000256" key="1">
    <source>
        <dbReference type="ARBA" id="ARBA00001946"/>
    </source>
</evidence>
<name>A0A6A5WW86_9PLEO</name>
<dbReference type="GO" id="GO:0008412">
    <property type="term" value="F:4-hydroxybenzoate polyprenyltransferase activity"/>
    <property type="evidence" value="ECO:0007669"/>
    <property type="project" value="TreeGrafter"/>
</dbReference>
<keyword evidence="11" id="KW-1185">Reference proteome</keyword>